<protein>
    <submittedName>
        <fullName evidence="1">DUF488 domain-containing protein</fullName>
    </submittedName>
</protein>
<dbReference type="RefSeq" id="WP_125578469.1">
    <property type="nucleotide sequence ID" value="NZ_JBHTOF010000028.1"/>
</dbReference>
<dbReference type="PANTHER" id="PTHR36849">
    <property type="entry name" value="CYTOPLASMIC PROTEIN-RELATED"/>
    <property type="match status" value="1"/>
</dbReference>
<keyword evidence="2" id="KW-1185">Reference proteome</keyword>
<accession>A0ABW4DPT3</accession>
<dbReference type="PANTHER" id="PTHR36849:SF1">
    <property type="entry name" value="CYTOPLASMIC PROTEIN"/>
    <property type="match status" value="1"/>
</dbReference>
<reference evidence="2" key="1">
    <citation type="journal article" date="2019" name="Int. J. Syst. Evol. Microbiol.">
        <title>The Global Catalogue of Microorganisms (GCM) 10K type strain sequencing project: providing services to taxonomists for standard genome sequencing and annotation.</title>
        <authorList>
            <consortium name="The Broad Institute Genomics Platform"/>
            <consortium name="The Broad Institute Genome Sequencing Center for Infectious Disease"/>
            <person name="Wu L."/>
            <person name="Ma J."/>
        </authorList>
    </citation>
    <scope>NUCLEOTIDE SEQUENCE [LARGE SCALE GENOMIC DNA]</scope>
    <source>
        <strain evidence="2">CCM 8951</strain>
    </source>
</reference>
<dbReference type="EMBL" id="JBHTOF010000028">
    <property type="protein sequence ID" value="MFD1465255.1"/>
    <property type="molecule type" value="Genomic_DNA"/>
</dbReference>
<dbReference type="Proteomes" id="UP001597244">
    <property type="component" value="Unassembled WGS sequence"/>
</dbReference>
<comment type="caution">
    <text evidence="1">The sequence shown here is derived from an EMBL/GenBank/DDBJ whole genome shotgun (WGS) entry which is preliminary data.</text>
</comment>
<dbReference type="InterPro" id="IPR052552">
    <property type="entry name" value="YeaO-like"/>
</dbReference>
<dbReference type="Pfam" id="PF22752">
    <property type="entry name" value="DUF488-N3i"/>
    <property type="match status" value="1"/>
</dbReference>
<proteinExistence type="predicted"/>
<organism evidence="1 2">
    <name type="scientific">Lapidilactobacillus mulanensis</name>
    <dbReference type="NCBI Taxonomy" id="2485999"/>
    <lineage>
        <taxon>Bacteria</taxon>
        <taxon>Bacillati</taxon>
        <taxon>Bacillota</taxon>
        <taxon>Bacilli</taxon>
        <taxon>Lactobacillales</taxon>
        <taxon>Lactobacillaceae</taxon>
        <taxon>Lapidilactobacillus</taxon>
    </lineage>
</organism>
<evidence type="ECO:0000313" key="1">
    <source>
        <dbReference type="EMBL" id="MFD1465255.1"/>
    </source>
</evidence>
<evidence type="ECO:0000313" key="2">
    <source>
        <dbReference type="Proteomes" id="UP001597244"/>
    </source>
</evidence>
<name>A0ABW4DPT3_9LACO</name>
<gene>
    <name evidence="1" type="ORF">ACFQ4L_04015</name>
</gene>
<sequence length="125" mass="14607">MQLSIERIYGSEVQADSYRILIDRLWPRGISKEKAQLDQWAKEIAPSTELRKWFNHDPEKFDEFKQRYLAEINENPAIADFLKLLEETLVTKDVVLLYGAKDQQDNQATVLLAFLQTKLDGAFFK</sequence>